<proteinExistence type="predicted"/>
<dbReference type="EMBL" id="ML208333">
    <property type="protein sequence ID" value="TFK69277.1"/>
    <property type="molecule type" value="Genomic_DNA"/>
</dbReference>
<name>A0ACD3AWD3_9AGAR</name>
<keyword evidence="2" id="KW-1185">Reference proteome</keyword>
<evidence type="ECO:0000313" key="2">
    <source>
        <dbReference type="Proteomes" id="UP000308600"/>
    </source>
</evidence>
<evidence type="ECO:0000313" key="1">
    <source>
        <dbReference type="EMBL" id="TFK69277.1"/>
    </source>
</evidence>
<sequence>MATDSRSELPPEVWSRVFEYTCMDDGTIGRSLSLVSNLFYHASAPYKFQSIAVKPGHLKYIVKFLEVLQKATPIQRRVRYLFLGNNGILPSNGSSTESEDDPRDGYSSSDTEDSWDDDDSDVDDEATDLGWDSDTEWAPITEEDLQDLLEDAEYFTSPEAAEYLSLVPESIETMEDINRLDVLMLDVIHAILELCSESILSLSVSVKNFDECRGGYAPIFPNVRLPLLKELTWIIPIPDGRRALHYKRDRNPPPPGQRILFPSLTRFHVAFPIDEVNRLWIELCCPNLRYLRTEFQEELLGSAVQMALNNSTGEGTRSSSPGGPVQISMHTPSSVKLHLIDVCLQDTWLGGYTVETYCDIWREFELGRKYDLEKRVVLSAQRRDNWRMTERDWKKRKLGKLGRVGFRWKQCPSYEKWLREANSESSSEYDE</sequence>
<reference evidence="1 2" key="1">
    <citation type="journal article" date="2019" name="Nat. Ecol. Evol.">
        <title>Megaphylogeny resolves global patterns of mushroom evolution.</title>
        <authorList>
            <person name="Varga T."/>
            <person name="Krizsan K."/>
            <person name="Foldi C."/>
            <person name="Dima B."/>
            <person name="Sanchez-Garcia M."/>
            <person name="Sanchez-Ramirez S."/>
            <person name="Szollosi G.J."/>
            <person name="Szarkandi J.G."/>
            <person name="Papp V."/>
            <person name="Albert L."/>
            <person name="Andreopoulos W."/>
            <person name="Angelini C."/>
            <person name="Antonin V."/>
            <person name="Barry K.W."/>
            <person name="Bougher N.L."/>
            <person name="Buchanan P."/>
            <person name="Buyck B."/>
            <person name="Bense V."/>
            <person name="Catcheside P."/>
            <person name="Chovatia M."/>
            <person name="Cooper J."/>
            <person name="Damon W."/>
            <person name="Desjardin D."/>
            <person name="Finy P."/>
            <person name="Geml J."/>
            <person name="Haridas S."/>
            <person name="Hughes K."/>
            <person name="Justo A."/>
            <person name="Karasinski D."/>
            <person name="Kautmanova I."/>
            <person name="Kiss B."/>
            <person name="Kocsube S."/>
            <person name="Kotiranta H."/>
            <person name="LaButti K.M."/>
            <person name="Lechner B.E."/>
            <person name="Liimatainen K."/>
            <person name="Lipzen A."/>
            <person name="Lukacs Z."/>
            <person name="Mihaltcheva S."/>
            <person name="Morgado L.N."/>
            <person name="Niskanen T."/>
            <person name="Noordeloos M.E."/>
            <person name="Ohm R.A."/>
            <person name="Ortiz-Santana B."/>
            <person name="Ovrebo C."/>
            <person name="Racz N."/>
            <person name="Riley R."/>
            <person name="Savchenko A."/>
            <person name="Shiryaev A."/>
            <person name="Soop K."/>
            <person name="Spirin V."/>
            <person name="Szebenyi C."/>
            <person name="Tomsovsky M."/>
            <person name="Tulloss R.E."/>
            <person name="Uehling J."/>
            <person name="Grigoriev I.V."/>
            <person name="Vagvolgyi C."/>
            <person name="Papp T."/>
            <person name="Martin F.M."/>
            <person name="Miettinen O."/>
            <person name="Hibbett D.S."/>
            <person name="Nagy L.G."/>
        </authorList>
    </citation>
    <scope>NUCLEOTIDE SEQUENCE [LARGE SCALE GENOMIC DNA]</scope>
    <source>
        <strain evidence="1 2">NL-1719</strain>
    </source>
</reference>
<accession>A0ACD3AWD3</accession>
<organism evidence="1 2">
    <name type="scientific">Pluteus cervinus</name>
    <dbReference type="NCBI Taxonomy" id="181527"/>
    <lineage>
        <taxon>Eukaryota</taxon>
        <taxon>Fungi</taxon>
        <taxon>Dikarya</taxon>
        <taxon>Basidiomycota</taxon>
        <taxon>Agaricomycotina</taxon>
        <taxon>Agaricomycetes</taxon>
        <taxon>Agaricomycetidae</taxon>
        <taxon>Agaricales</taxon>
        <taxon>Pluteineae</taxon>
        <taxon>Pluteaceae</taxon>
        <taxon>Pluteus</taxon>
    </lineage>
</organism>
<protein>
    <submittedName>
        <fullName evidence="1">Uncharacterized protein</fullName>
    </submittedName>
</protein>
<gene>
    <name evidence="1" type="ORF">BDN72DRAFT_617885</name>
</gene>
<dbReference type="Proteomes" id="UP000308600">
    <property type="component" value="Unassembled WGS sequence"/>
</dbReference>